<evidence type="ECO:0000259" key="4">
    <source>
        <dbReference type="PROSITE" id="PS50043"/>
    </source>
</evidence>
<dbReference type="PROSITE" id="PS00622">
    <property type="entry name" value="HTH_LUXR_1"/>
    <property type="match status" value="1"/>
</dbReference>
<evidence type="ECO:0000313" key="6">
    <source>
        <dbReference type="Proteomes" id="UP001500804"/>
    </source>
</evidence>
<dbReference type="InterPro" id="IPR016032">
    <property type="entry name" value="Sig_transdc_resp-reg_C-effctor"/>
</dbReference>
<gene>
    <name evidence="5" type="ORF">GCM10023320_23710</name>
</gene>
<proteinExistence type="predicted"/>
<dbReference type="PRINTS" id="PR00038">
    <property type="entry name" value="HTHLUXR"/>
</dbReference>
<dbReference type="EMBL" id="BAABJO010000007">
    <property type="protein sequence ID" value="GAA5118884.1"/>
    <property type="molecule type" value="Genomic_DNA"/>
</dbReference>
<sequence length="259" mass="29003">MQPQRRDAAWLDLVADLVAAPLTKWPHDEVARLLVETFNAPAACFYSDTVQEGVEQRGWPPEHFAGHLEEALYWGEHYAPTEHPILRYYRATGDIRCMQVVDVPTEIAERRVLAAWTERGRRWGGVQAQLSFPVLFSPSARRSFIVGRGDLYSPAEMRLAHQLQRLLTGLDRQISAFSCWAERNGPPAEVVTSLHLTPRELAVLDLAAHGLTAAAIGRRLTIAERTVLKHLEHIYSKLGVGNRLAAVQRAQRVGLLSPP</sequence>
<evidence type="ECO:0000313" key="5">
    <source>
        <dbReference type="EMBL" id="GAA5118884.1"/>
    </source>
</evidence>
<accession>A0ABP9NGE1</accession>
<dbReference type="Proteomes" id="UP001500804">
    <property type="component" value="Unassembled WGS sequence"/>
</dbReference>
<keyword evidence="6" id="KW-1185">Reference proteome</keyword>
<dbReference type="PROSITE" id="PS50043">
    <property type="entry name" value="HTH_LUXR_2"/>
    <property type="match status" value="1"/>
</dbReference>
<comment type="caution">
    <text evidence="5">The sequence shown here is derived from an EMBL/GenBank/DDBJ whole genome shotgun (WGS) entry which is preliminary data.</text>
</comment>
<keyword evidence="1" id="KW-0805">Transcription regulation</keyword>
<name>A0ABP9NGE1_9PSEU</name>
<dbReference type="RefSeq" id="WP_345605007.1">
    <property type="nucleotide sequence ID" value="NZ_BAABJO010000007.1"/>
</dbReference>
<dbReference type="Pfam" id="PF00196">
    <property type="entry name" value="GerE"/>
    <property type="match status" value="1"/>
</dbReference>
<dbReference type="PANTHER" id="PTHR44688:SF16">
    <property type="entry name" value="DNA-BINDING TRANSCRIPTIONAL ACTIVATOR DEVR_DOSR"/>
    <property type="match status" value="1"/>
</dbReference>
<dbReference type="PANTHER" id="PTHR44688">
    <property type="entry name" value="DNA-BINDING TRANSCRIPTIONAL ACTIVATOR DEVR_DOSR"/>
    <property type="match status" value="1"/>
</dbReference>
<keyword evidence="2" id="KW-0238">DNA-binding</keyword>
<evidence type="ECO:0000256" key="2">
    <source>
        <dbReference type="ARBA" id="ARBA00023125"/>
    </source>
</evidence>
<dbReference type="InterPro" id="IPR036388">
    <property type="entry name" value="WH-like_DNA-bd_sf"/>
</dbReference>
<dbReference type="SUPFAM" id="SSF46894">
    <property type="entry name" value="C-terminal effector domain of the bipartite response regulators"/>
    <property type="match status" value="1"/>
</dbReference>
<dbReference type="Gene3D" id="1.10.10.10">
    <property type="entry name" value="Winged helix-like DNA-binding domain superfamily/Winged helix DNA-binding domain"/>
    <property type="match status" value="1"/>
</dbReference>
<reference evidence="6" key="1">
    <citation type="journal article" date="2019" name="Int. J. Syst. Evol. Microbiol.">
        <title>The Global Catalogue of Microorganisms (GCM) 10K type strain sequencing project: providing services to taxonomists for standard genome sequencing and annotation.</title>
        <authorList>
            <consortium name="The Broad Institute Genomics Platform"/>
            <consortium name="The Broad Institute Genome Sequencing Center for Infectious Disease"/>
            <person name="Wu L."/>
            <person name="Ma J."/>
        </authorList>
    </citation>
    <scope>NUCLEOTIDE SEQUENCE [LARGE SCALE GENOMIC DNA]</scope>
    <source>
        <strain evidence="6">JCM 18302</strain>
    </source>
</reference>
<organism evidence="5 6">
    <name type="scientific">Pseudonocardia adelaidensis</name>
    <dbReference type="NCBI Taxonomy" id="648754"/>
    <lineage>
        <taxon>Bacteria</taxon>
        <taxon>Bacillati</taxon>
        <taxon>Actinomycetota</taxon>
        <taxon>Actinomycetes</taxon>
        <taxon>Pseudonocardiales</taxon>
        <taxon>Pseudonocardiaceae</taxon>
        <taxon>Pseudonocardia</taxon>
    </lineage>
</organism>
<dbReference type="InterPro" id="IPR000792">
    <property type="entry name" value="Tscrpt_reg_LuxR_C"/>
</dbReference>
<protein>
    <recommendedName>
        <fullName evidence="4">HTH luxR-type domain-containing protein</fullName>
    </recommendedName>
</protein>
<dbReference type="CDD" id="cd06170">
    <property type="entry name" value="LuxR_C_like"/>
    <property type="match status" value="1"/>
</dbReference>
<evidence type="ECO:0000256" key="1">
    <source>
        <dbReference type="ARBA" id="ARBA00023015"/>
    </source>
</evidence>
<dbReference type="SMART" id="SM00421">
    <property type="entry name" value="HTH_LUXR"/>
    <property type="match status" value="1"/>
</dbReference>
<feature type="domain" description="HTH luxR-type" evidence="4">
    <location>
        <begin position="189"/>
        <end position="254"/>
    </location>
</feature>
<keyword evidence="3" id="KW-0804">Transcription</keyword>
<evidence type="ECO:0000256" key="3">
    <source>
        <dbReference type="ARBA" id="ARBA00023163"/>
    </source>
</evidence>